<dbReference type="PROSITE" id="PS50113">
    <property type="entry name" value="PAC"/>
    <property type="match status" value="1"/>
</dbReference>
<evidence type="ECO:0000256" key="6">
    <source>
        <dbReference type="ARBA" id="ARBA00023136"/>
    </source>
</evidence>
<evidence type="ECO:0000259" key="10">
    <source>
        <dbReference type="PROSITE" id="PS50113"/>
    </source>
</evidence>
<dbReference type="PRINTS" id="PR00344">
    <property type="entry name" value="BCTRLSENSOR"/>
</dbReference>
<dbReference type="CDD" id="cd00082">
    <property type="entry name" value="HisKA"/>
    <property type="match status" value="1"/>
</dbReference>
<keyword evidence="3" id="KW-0597">Phosphoprotein</keyword>
<protein>
    <recommendedName>
        <fullName evidence="2">histidine kinase</fullName>
        <ecNumber evidence="2">2.7.13.3</ecNumber>
    </recommendedName>
</protein>
<evidence type="ECO:0000256" key="7">
    <source>
        <dbReference type="SAM" id="MobiDB-lite"/>
    </source>
</evidence>
<dbReference type="InterPro" id="IPR035965">
    <property type="entry name" value="PAS-like_dom_sf"/>
</dbReference>
<evidence type="ECO:0000256" key="4">
    <source>
        <dbReference type="ARBA" id="ARBA00022679"/>
    </source>
</evidence>
<keyword evidence="5" id="KW-0418">Kinase</keyword>
<dbReference type="SMART" id="SM00065">
    <property type="entry name" value="GAF"/>
    <property type="match status" value="1"/>
</dbReference>
<dbReference type="Pfam" id="PF00512">
    <property type="entry name" value="HisKA"/>
    <property type="match status" value="1"/>
</dbReference>
<dbReference type="InterPro" id="IPR036097">
    <property type="entry name" value="HisK_dim/P_sf"/>
</dbReference>
<dbReference type="InterPro" id="IPR003661">
    <property type="entry name" value="HisK_dim/P_dom"/>
</dbReference>
<dbReference type="SMART" id="SM00086">
    <property type="entry name" value="PAC"/>
    <property type="match status" value="1"/>
</dbReference>
<keyword evidence="4" id="KW-0808">Transferase</keyword>
<evidence type="ECO:0000313" key="12">
    <source>
        <dbReference type="Proteomes" id="UP000619376"/>
    </source>
</evidence>
<feature type="domain" description="PAC" evidence="10">
    <location>
        <begin position="428"/>
        <end position="480"/>
    </location>
</feature>
<dbReference type="InterPro" id="IPR003594">
    <property type="entry name" value="HATPase_dom"/>
</dbReference>
<reference evidence="12" key="1">
    <citation type="journal article" date="2019" name="Int. J. Syst. Evol. Microbiol.">
        <title>The Global Catalogue of Microorganisms (GCM) 10K type strain sequencing project: providing services to taxonomists for standard genome sequencing and annotation.</title>
        <authorList>
            <consortium name="The Broad Institute Genomics Platform"/>
            <consortium name="The Broad Institute Genome Sequencing Center for Infectious Disease"/>
            <person name="Wu L."/>
            <person name="Ma J."/>
        </authorList>
    </citation>
    <scope>NUCLEOTIDE SEQUENCE [LARGE SCALE GENOMIC DNA]</scope>
    <source>
        <strain evidence="12">CGMCC 1.18437</strain>
    </source>
</reference>
<dbReference type="InterPro" id="IPR003018">
    <property type="entry name" value="GAF"/>
</dbReference>
<organism evidence="11 12">
    <name type="scientific">Deinococcus metalli</name>
    <dbReference type="NCBI Taxonomy" id="1141878"/>
    <lineage>
        <taxon>Bacteria</taxon>
        <taxon>Thermotogati</taxon>
        <taxon>Deinococcota</taxon>
        <taxon>Deinococci</taxon>
        <taxon>Deinococcales</taxon>
        <taxon>Deinococcaceae</taxon>
        <taxon>Deinococcus</taxon>
    </lineage>
</organism>
<dbReference type="PROSITE" id="PS50109">
    <property type="entry name" value="HIS_KIN"/>
    <property type="match status" value="1"/>
</dbReference>
<feature type="region of interest" description="Disordered" evidence="7">
    <location>
        <begin position="1"/>
        <end position="36"/>
    </location>
</feature>
<dbReference type="SUPFAM" id="SSF55785">
    <property type="entry name" value="PYP-like sensor domain (PAS domain)"/>
    <property type="match status" value="2"/>
</dbReference>
<dbReference type="InterPro" id="IPR050351">
    <property type="entry name" value="BphY/WalK/GraS-like"/>
</dbReference>
<dbReference type="Proteomes" id="UP000619376">
    <property type="component" value="Unassembled WGS sequence"/>
</dbReference>
<dbReference type="Pfam" id="PF13185">
    <property type="entry name" value="GAF_2"/>
    <property type="match status" value="2"/>
</dbReference>
<evidence type="ECO:0000259" key="9">
    <source>
        <dbReference type="PROSITE" id="PS50112"/>
    </source>
</evidence>
<keyword evidence="6" id="KW-0472">Membrane</keyword>
<dbReference type="PANTHER" id="PTHR42878:SF15">
    <property type="entry name" value="BACTERIOPHYTOCHROME"/>
    <property type="match status" value="1"/>
</dbReference>
<evidence type="ECO:0000259" key="8">
    <source>
        <dbReference type="PROSITE" id="PS50109"/>
    </source>
</evidence>
<dbReference type="InterPro" id="IPR000014">
    <property type="entry name" value="PAS"/>
</dbReference>
<evidence type="ECO:0000313" key="11">
    <source>
        <dbReference type="EMBL" id="GHF64843.1"/>
    </source>
</evidence>
<dbReference type="Gene3D" id="3.30.450.20">
    <property type="entry name" value="PAS domain"/>
    <property type="match status" value="2"/>
</dbReference>
<dbReference type="Pfam" id="PF08448">
    <property type="entry name" value="PAS_4"/>
    <property type="match status" value="1"/>
</dbReference>
<evidence type="ECO:0000256" key="5">
    <source>
        <dbReference type="ARBA" id="ARBA00022777"/>
    </source>
</evidence>
<proteinExistence type="predicted"/>
<dbReference type="InterPro" id="IPR000700">
    <property type="entry name" value="PAS-assoc_C"/>
</dbReference>
<dbReference type="InterPro" id="IPR029016">
    <property type="entry name" value="GAF-like_dom_sf"/>
</dbReference>
<dbReference type="InterPro" id="IPR005467">
    <property type="entry name" value="His_kinase_dom"/>
</dbReference>
<evidence type="ECO:0000256" key="1">
    <source>
        <dbReference type="ARBA" id="ARBA00000085"/>
    </source>
</evidence>
<dbReference type="InterPro" id="IPR036890">
    <property type="entry name" value="HATPase_C_sf"/>
</dbReference>
<feature type="domain" description="Histidine kinase" evidence="8">
    <location>
        <begin position="673"/>
        <end position="886"/>
    </location>
</feature>
<dbReference type="SUPFAM" id="SSF47384">
    <property type="entry name" value="Homodimeric domain of signal transducing histidine kinase"/>
    <property type="match status" value="1"/>
</dbReference>
<dbReference type="Gene3D" id="3.30.450.40">
    <property type="match status" value="2"/>
</dbReference>
<dbReference type="InterPro" id="IPR013656">
    <property type="entry name" value="PAS_4"/>
</dbReference>
<name>A0ABQ3JUC5_9DEIO</name>
<dbReference type="EMBL" id="BNAJ01000022">
    <property type="protein sequence ID" value="GHF64843.1"/>
    <property type="molecule type" value="Genomic_DNA"/>
</dbReference>
<sequence>MLSQEPGHTEGCPNRNTPPWNAGGDHRSHCVPPANRRADLRPLTRITSCVRSTLRAPVVTPPRALPDLSLLQELADPIVLIDAAGSLTFINAPAAALLGGGAADLLGRTLSEMLPQAGTALEGTQAPSGPIGVPPFEVGELASGRWWAGRASPHAGGLLVHFWDVTERHTAQRRRDVLLSVTLALGEVTGVDEVVSTALAAGLPAVGAAAGAVLRRTGDGEALELIGARGYPETLLNAWRTVPLSSPLPALDAWREEAPVYLTAHDLSVRSATLLGHTRPTTHALAALPLRAEGALLGILALSFDTERTFDPAERDFMQLLAGQVAQALGRAQTLAARDAALTTLERERTQLSAILDQMPVALWVAELPSGRLIGGNAAIHEALGLDFLPADSIDGYTQYRGLHSDGRPYAAHEWPIARTIQSGETIAGEEIEMHRADGTRVRVRFASAPILNAQGEPELAVVSGMDVTALHDLSVTLEARVAERTAGLDAFVQFTERSAATTTVDQLARAALSVMRATLGNVSVAYYELEGGLWRARVLSEDFAPALAELVRHGLARETPGFDEAARTGDAVFISNWDEAQGIGHTEGYGAGAFYPCAVGSELLGMLAVGTRAGTDFTARERAVIRALGRSLTLALERARTGALIAQQRDELDSRAHALSVANEDLDAFAYSVSHDLRTPLRHIVGFQELLTKTIGTTLAPKPARYLQLIGNAAAQMDTLIDALLNLARTSQHPLRLQAVDLGHLVRTVQEDLAVDTQNRVVSWAVSPLPVVPGDAALLRLVMSNLLGNALKYSRREEQAHIEVWAEERAEMWVVSVRDNGAGFDPQYQDRLFGVFQRLHRPDEFEGTGVGLATVRRIVQRHGGEVWATAAVGQGATFAFTLPKA</sequence>
<dbReference type="InterPro" id="IPR001610">
    <property type="entry name" value="PAC"/>
</dbReference>
<dbReference type="Gene3D" id="1.10.287.130">
    <property type="match status" value="1"/>
</dbReference>
<comment type="catalytic activity">
    <reaction evidence="1">
        <text>ATP + protein L-histidine = ADP + protein N-phospho-L-histidine.</text>
        <dbReference type="EC" id="2.7.13.3"/>
    </reaction>
</comment>
<dbReference type="Gene3D" id="3.30.565.10">
    <property type="entry name" value="Histidine kinase-like ATPase, C-terminal domain"/>
    <property type="match status" value="1"/>
</dbReference>
<dbReference type="SMART" id="SM00091">
    <property type="entry name" value="PAS"/>
    <property type="match status" value="2"/>
</dbReference>
<gene>
    <name evidence="11" type="ORF">GCM10017781_45780</name>
</gene>
<dbReference type="PROSITE" id="PS50112">
    <property type="entry name" value="PAS"/>
    <property type="match status" value="1"/>
</dbReference>
<feature type="domain" description="PAS" evidence="9">
    <location>
        <begin position="70"/>
        <end position="114"/>
    </location>
</feature>
<evidence type="ECO:0000256" key="3">
    <source>
        <dbReference type="ARBA" id="ARBA00022553"/>
    </source>
</evidence>
<dbReference type="SUPFAM" id="SSF55781">
    <property type="entry name" value="GAF domain-like"/>
    <property type="match status" value="2"/>
</dbReference>
<keyword evidence="12" id="KW-1185">Reference proteome</keyword>
<dbReference type="SUPFAM" id="SSF55874">
    <property type="entry name" value="ATPase domain of HSP90 chaperone/DNA topoisomerase II/histidine kinase"/>
    <property type="match status" value="1"/>
</dbReference>
<dbReference type="PANTHER" id="PTHR42878">
    <property type="entry name" value="TWO-COMPONENT HISTIDINE KINASE"/>
    <property type="match status" value="1"/>
</dbReference>
<comment type="caution">
    <text evidence="11">The sequence shown here is derived from an EMBL/GenBank/DDBJ whole genome shotgun (WGS) entry which is preliminary data.</text>
</comment>
<dbReference type="SMART" id="SM00387">
    <property type="entry name" value="HATPase_c"/>
    <property type="match status" value="1"/>
</dbReference>
<dbReference type="InterPro" id="IPR004358">
    <property type="entry name" value="Sig_transdc_His_kin-like_C"/>
</dbReference>
<dbReference type="SMART" id="SM00388">
    <property type="entry name" value="HisKA"/>
    <property type="match status" value="1"/>
</dbReference>
<dbReference type="Pfam" id="PF02518">
    <property type="entry name" value="HATPase_c"/>
    <property type="match status" value="1"/>
</dbReference>
<dbReference type="EC" id="2.7.13.3" evidence="2"/>
<accession>A0ABQ3JUC5</accession>
<evidence type="ECO:0000256" key="2">
    <source>
        <dbReference type="ARBA" id="ARBA00012438"/>
    </source>
</evidence>